<dbReference type="PANTHER" id="PTHR11803">
    <property type="entry name" value="2-IMINOBUTANOATE/2-IMINOPROPANOATE DEAMINASE RIDA"/>
    <property type="match status" value="1"/>
</dbReference>
<dbReference type="Gene3D" id="3.30.1330.40">
    <property type="entry name" value="RutC-like"/>
    <property type="match status" value="1"/>
</dbReference>
<organism evidence="2 3">
    <name type="scientific">Paenibacillus hodogayensis</name>
    <dbReference type="NCBI Taxonomy" id="279208"/>
    <lineage>
        <taxon>Bacteria</taxon>
        <taxon>Bacillati</taxon>
        <taxon>Bacillota</taxon>
        <taxon>Bacilli</taxon>
        <taxon>Bacillales</taxon>
        <taxon>Paenibacillaceae</taxon>
        <taxon>Paenibacillus</taxon>
    </lineage>
</organism>
<dbReference type="GO" id="GO:0016787">
    <property type="term" value="F:hydrolase activity"/>
    <property type="evidence" value="ECO:0007669"/>
    <property type="project" value="UniProtKB-KW"/>
</dbReference>
<evidence type="ECO:0000256" key="1">
    <source>
        <dbReference type="ARBA" id="ARBA00010552"/>
    </source>
</evidence>
<protein>
    <submittedName>
        <fullName evidence="2">RidA family protein</fullName>
        <ecNumber evidence="2">3.5.-.-</ecNumber>
    </submittedName>
</protein>
<evidence type="ECO:0000313" key="3">
    <source>
        <dbReference type="Proteomes" id="UP001589619"/>
    </source>
</evidence>
<dbReference type="SUPFAM" id="SSF55298">
    <property type="entry name" value="YjgF-like"/>
    <property type="match status" value="1"/>
</dbReference>
<dbReference type="InterPro" id="IPR006175">
    <property type="entry name" value="YjgF/YER057c/UK114"/>
</dbReference>
<proteinExistence type="inferred from homology"/>
<dbReference type="InterPro" id="IPR035959">
    <property type="entry name" value="RutC-like_sf"/>
</dbReference>
<gene>
    <name evidence="2" type="ORF">ACFFNY_04680</name>
</gene>
<comment type="caution">
    <text evidence="2">The sequence shown here is derived from an EMBL/GenBank/DDBJ whole genome shotgun (WGS) entry which is preliminary data.</text>
</comment>
<dbReference type="Proteomes" id="UP001589619">
    <property type="component" value="Unassembled WGS sequence"/>
</dbReference>
<dbReference type="EC" id="3.5.-.-" evidence="2"/>
<dbReference type="CDD" id="cd00448">
    <property type="entry name" value="YjgF_YER057c_UK114_family"/>
    <property type="match status" value="1"/>
</dbReference>
<dbReference type="Pfam" id="PF01042">
    <property type="entry name" value="Ribonuc_L-PSP"/>
    <property type="match status" value="1"/>
</dbReference>
<keyword evidence="3" id="KW-1185">Reference proteome</keyword>
<name>A0ABV5VRH3_9BACL</name>
<dbReference type="RefSeq" id="WP_344905247.1">
    <property type="nucleotide sequence ID" value="NZ_BAAAYO010000002.1"/>
</dbReference>
<sequence length="137" mass="15563">MSSRGEQHANQASPENILQRPPFSMAVRSGSTVYVSGQAGIDLQARRVAGPDLETQMEFTMRNIADILAKAGLTLDNIVQMTVYLSDRSLYIRFNELYRHYFQPPYPARTVVYCELNYDLLLEIDAIATTEADKTYY</sequence>
<comment type="similarity">
    <text evidence="1">Belongs to the RutC family.</text>
</comment>
<keyword evidence="2" id="KW-0378">Hydrolase</keyword>
<accession>A0ABV5VRH3</accession>
<dbReference type="PANTHER" id="PTHR11803:SF58">
    <property type="entry name" value="PROTEIN HMF1-RELATED"/>
    <property type="match status" value="1"/>
</dbReference>
<reference evidence="2 3" key="1">
    <citation type="submission" date="2024-09" db="EMBL/GenBank/DDBJ databases">
        <authorList>
            <person name="Sun Q."/>
            <person name="Mori K."/>
        </authorList>
    </citation>
    <scope>NUCLEOTIDE SEQUENCE [LARGE SCALE GENOMIC DNA]</scope>
    <source>
        <strain evidence="2 3">JCM 12520</strain>
    </source>
</reference>
<dbReference type="EMBL" id="JBHMAG010000004">
    <property type="protein sequence ID" value="MFB9750864.1"/>
    <property type="molecule type" value="Genomic_DNA"/>
</dbReference>
<evidence type="ECO:0000313" key="2">
    <source>
        <dbReference type="EMBL" id="MFB9750864.1"/>
    </source>
</evidence>